<dbReference type="SUPFAM" id="SSF54862">
    <property type="entry name" value="4Fe-4S ferredoxins"/>
    <property type="match status" value="1"/>
</dbReference>
<reference evidence="2" key="1">
    <citation type="submission" date="2022-09" db="EMBL/GenBank/DDBJ databases">
        <title>Actin cytoskeleton and complex cell architecture in an #Asgard archaeon.</title>
        <authorList>
            <person name="Ponce Toledo R.I."/>
            <person name="Schleper C."/>
            <person name="Rodrigues Oliveira T."/>
            <person name="Wollweber F."/>
            <person name="Xu J."/>
            <person name="Rittmann S."/>
            <person name="Klingl A."/>
            <person name="Pilhofer M."/>
        </authorList>
    </citation>
    <scope>NUCLEOTIDE SEQUENCE</scope>
    <source>
        <strain evidence="2">B-35</strain>
    </source>
</reference>
<dbReference type="EMBL" id="CP104013">
    <property type="protein sequence ID" value="UYP47668.1"/>
    <property type="molecule type" value="Genomic_DNA"/>
</dbReference>
<dbReference type="PROSITE" id="PS51379">
    <property type="entry name" value="4FE4S_FER_2"/>
    <property type="match status" value="1"/>
</dbReference>
<dbReference type="Proteomes" id="UP001208689">
    <property type="component" value="Chromosome"/>
</dbReference>
<evidence type="ECO:0000259" key="1">
    <source>
        <dbReference type="PROSITE" id="PS51379"/>
    </source>
</evidence>
<dbReference type="Gene3D" id="3.30.70.20">
    <property type="match status" value="1"/>
</dbReference>
<evidence type="ECO:0000313" key="2">
    <source>
        <dbReference type="EMBL" id="UYP47668.1"/>
    </source>
</evidence>
<dbReference type="InterPro" id="IPR017896">
    <property type="entry name" value="4Fe4S_Fe-S-bd"/>
</dbReference>
<name>A0ABY6HVW6_9ARCH</name>
<accession>A0ABY6HVW6</accession>
<protein>
    <recommendedName>
        <fullName evidence="1">4Fe-4S ferredoxin-type domain-containing protein</fullName>
    </recommendedName>
</protein>
<dbReference type="InterPro" id="IPR017900">
    <property type="entry name" value="4Fe4S_Fe_S_CS"/>
</dbReference>
<feature type="domain" description="4Fe-4S ferredoxin-type" evidence="1">
    <location>
        <begin position="37"/>
        <end position="64"/>
    </location>
</feature>
<proteinExistence type="predicted"/>
<organism evidence="2 3">
    <name type="scientific">Candidatus Lokiarchaeum ossiferum</name>
    <dbReference type="NCBI Taxonomy" id="2951803"/>
    <lineage>
        <taxon>Archaea</taxon>
        <taxon>Promethearchaeati</taxon>
        <taxon>Promethearchaeota</taxon>
        <taxon>Promethearchaeia</taxon>
        <taxon>Promethearchaeales</taxon>
        <taxon>Promethearchaeaceae</taxon>
        <taxon>Candidatus Lokiarchaeum</taxon>
    </lineage>
</organism>
<sequence length="64" mass="7191">MKCNKVEVREYLCPKNHPCPSVRSCPYGAIVQDNPYSVPYILEEKCKHCGLCTRACPVFQCAVA</sequence>
<gene>
    <name evidence="2" type="ORF">NEF87_003953</name>
</gene>
<evidence type="ECO:0000313" key="3">
    <source>
        <dbReference type="Proteomes" id="UP001208689"/>
    </source>
</evidence>
<dbReference type="Pfam" id="PF00037">
    <property type="entry name" value="Fer4"/>
    <property type="match status" value="1"/>
</dbReference>
<keyword evidence="3" id="KW-1185">Reference proteome</keyword>
<dbReference type="PROSITE" id="PS00198">
    <property type="entry name" value="4FE4S_FER_1"/>
    <property type="match status" value="1"/>
</dbReference>